<dbReference type="Gene3D" id="3.10.290.10">
    <property type="entry name" value="RNA-binding S4 domain"/>
    <property type="match status" value="1"/>
</dbReference>
<dbReference type="InterPro" id="IPR036986">
    <property type="entry name" value="S4_RNA-bd_sf"/>
</dbReference>
<keyword evidence="1" id="KW-0694">RNA-binding</keyword>
<dbReference type="SUPFAM" id="SSF55174">
    <property type="entry name" value="Alpha-L RNA-binding motif"/>
    <property type="match status" value="1"/>
</dbReference>
<proteinExistence type="predicted"/>
<feature type="domain" description="RNA-binding S4" evidence="2">
    <location>
        <begin position="1"/>
        <end position="64"/>
    </location>
</feature>
<dbReference type="SMART" id="SM00363">
    <property type="entry name" value="S4"/>
    <property type="match status" value="1"/>
</dbReference>
<comment type="caution">
    <text evidence="3">The sequence shown here is derived from an EMBL/GenBank/DDBJ whole genome shotgun (WGS) entry which is preliminary data.</text>
</comment>
<protein>
    <submittedName>
        <fullName evidence="3">RNA-binding S4 domain-containing protein</fullName>
    </submittedName>
</protein>
<reference evidence="3 4" key="1">
    <citation type="submission" date="2023-11" db="EMBL/GenBank/DDBJ databases">
        <title>MicrobeMod: A computational toolkit for identifying prokaryotic methylation and restriction-modification with nanopore sequencing.</title>
        <authorList>
            <person name="Crits-Christoph A."/>
            <person name="Kang S.C."/>
            <person name="Lee H."/>
            <person name="Ostrov N."/>
        </authorList>
    </citation>
    <scope>NUCLEOTIDE SEQUENCE [LARGE SCALE GENOMIC DNA]</scope>
    <source>
        <strain evidence="3 4">ATCC 14820</strain>
    </source>
</reference>
<dbReference type="InterPro" id="IPR002942">
    <property type="entry name" value="S4_RNA-bd"/>
</dbReference>
<dbReference type="CDD" id="cd00165">
    <property type="entry name" value="S4"/>
    <property type="match status" value="1"/>
</dbReference>
<name>A0ABU4PGZ1_9SPHN</name>
<gene>
    <name evidence="3" type="ORF">SIL82_03130</name>
</gene>
<organism evidence="3 4">
    <name type="scientific">Sphingomonas echinoides</name>
    <dbReference type="NCBI Taxonomy" id="59803"/>
    <lineage>
        <taxon>Bacteria</taxon>
        <taxon>Pseudomonadati</taxon>
        <taxon>Pseudomonadota</taxon>
        <taxon>Alphaproteobacteria</taxon>
        <taxon>Sphingomonadales</taxon>
        <taxon>Sphingomonadaceae</taxon>
        <taxon>Sphingomonas</taxon>
    </lineage>
</organism>
<dbReference type="PROSITE" id="PS50889">
    <property type="entry name" value="S4"/>
    <property type="match status" value="1"/>
</dbReference>
<evidence type="ECO:0000256" key="1">
    <source>
        <dbReference type="PROSITE-ProRule" id="PRU00182"/>
    </source>
</evidence>
<evidence type="ECO:0000313" key="3">
    <source>
        <dbReference type="EMBL" id="MDX5983239.1"/>
    </source>
</evidence>
<dbReference type="Proteomes" id="UP001279660">
    <property type="component" value="Unassembled WGS sequence"/>
</dbReference>
<accession>A0ABU4PGZ1</accession>
<evidence type="ECO:0000313" key="4">
    <source>
        <dbReference type="Proteomes" id="UP001279660"/>
    </source>
</evidence>
<dbReference type="Pfam" id="PF01479">
    <property type="entry name" value="S4"/>
    <property type="match status" value="1"/>
</dbReference>
<sequence length="100" mass="10703">MRIDRFLWFARIAKTRGIAQAMAASGHVRLDGRAIDKPAALVRVGCVIAFVTPGGRVRALRVAALPMRRGPAEEARTCYVDLIENAPSMRAGVDGGSARA</sequence>
<dbReference type="EMBL" id="JAWXXV010000001">
    <property type="protein sequence ID" value="MDX5983239.1"/>
    <property type="molecule type" value="Genomic_DNA"/>
</dbReference>
<evidence type="ECO:0000259" key="2">
    <source>
        <dbReference type="SMART" id="SM00363"/>
    </source>
</evidence>
<keyword evidence="4" id="KW-1185">Reference proteome</keyword>